<accession>A0ABT5QVG4</accession>
<dbReference type="Pfam" id="PF04386">
    <property type="entry name" value="SspB"/>
    <property type="match status" value="1"/>
</dbReference>
<feature type="region of interest" description="Disordered" evidence="1">
    <location>
        <begin position="119"/>
        <end position="165"/>
    </location>
</feature>
<dbReference type="PANTHER" id="PTHR37486:SF1">
    <property type="entry name" value="STRINGENT STARVATION PROTEIN B"/>
    <property type="match status" value="1"/>
</dbReference>
<keyword evidence="2" id="KW-0645">Protease</keyword>
<dbReference type="Proteomes" id="UP001149400">
    <property type="component" value="Unassembled WGS sequence"/>
</dbReference>
<dbReference type="SUPFAM" id="SSF101738">
    <property type="entry name" value="SspB-like"/>
    <property type="match status" value="1"/>
</dbReference>
<dbReference type="PIRSF" id="PIRSF005276">
    <property type="entry name" value="SspB"/>
    <property type="match status" value="1"/>
</dbReference>
<name>A0ABT5QVG4_9GAMM</name>
<evidence type="ECO:0000256" key="1">
    <source>
        <dbReference type="SAM" id="MobiDB-lite"/>
    </source>
</evidence>
<dbReference type="PANTHER" id="PTHR37486">
    <property type="entry name" value="STRINGENT STARVATION PROTEIN B"/>
    <property type="match status" value="1"/>
</dbReference>
<dbReference type="NCBIfam" id="NF008769">
    <property type="entry name" value="PRK11798.2-5"/>
    <property type="match status" value="1"/>
</dbReference>
<feature type="compositionally biased region" description="Basic and acidic residues" evidence="1">
    <location>
        <begin position="119"/>
        <end position="128"/>
    </location>
</feature>
<gene>
    <name evidence="2" type="primary">sspB</name>
    <name evidence="2" type="ORF">LRP50_02590</name>
</gene>
<dbReference type="EMBL" id="JAJUBC010000002">
    <property type="protein sequence ID" value="MDD1792008.1"/>
    <property type="molecule type" value="Genomic_DNA"/>
</dbReference>
<sequence>MTEETLKPRRPYLLRAFYDWLVENDLTPHLVVDATLPYVNVPLEYVQDGQIVLNVAPRAVGNLDLGNDEVCFNARFGGRPMLVSVPLYAVLAIYARENGAGTMFDPEPAYEAELERLELEPETEHEGDNLTEISGQADVEESTEVAPDSEPDNRFKGRPTLTVVK</sequence>
<evidence type="ECO:0000313" key="3">
    <source>
        <dbReference type="Proteomes" id="UP001149400"/>
    </source>
</evidence>
<keyword evidence="3" id="KW-1185">Reference proteome</keyword>
<dbReference type="InterPro" id="IPR007481">
    <property type="entry name" value="SspB"/>
</dbReference>
<dbReference type="NCBIfam" id="NF008763">
    <property type="entry name" value="PRK11798.1-2"/>
    <property type="match status" value="1"/>
</dbReference>
<reference evidence="2" key="1">
    <citation type="submission" date="2021-12" db="EMBL/GenBank/DDBJ databases">
        <title>Enterovibrio ZSDZ35 sp. nov. and Enterovibrio ZSDZ42 sp. nov., isolated from coastal seawater in Qingdao.</title>
        <authorList>
            <person name="Zhang P."/>
        </authorList>
    </citation>
    <scope>NUCLEOTIDE SEQUENCE</scope>
    <source>
        <strain evidence="2">ZSDZ42</strain>
    </source>
</reference>
<proteinExistence type="predicted"/>
<evidence type="ECO:0000313" key="2">
    <source>
        <dbReference type="EMBL" id="MDD1792008.1"/>
    </source>
</evidence>
<dbReference type="Gene3D" id="2.30.30.220">
    <property type="entry name" value="SspB-like"/>
    <property type="match status" value="1"/>
</dbReference>
<comment type="caution">
    <text evidence="2">The sequence shown here is derived from an EMBL/GenBank/DDBJ whole genome shotgun (WGS) entry which is preliminary data.</text>
</comment>
<dbReference type="GO" id="GO:0008233">
    <property type="term" value="F:peptidase activity"/>
    <property type="evidence" value="ECO:0007669"/>
    <property type="project" value="UniProtKB-KW"/>
</dbReference>
<organism evidence="2 3">
    <name type="scientific">Enterovibrio gelatinilyticus</name>
    <dbReference type="NCBI Taxonomy" id="2899819"/>
    <lineage>
        <taxon>Bacteria</taxon>
        <taxon>Pseudomonadati</taxon>
        <taxon>Pseudomonadota</taxon>
        <taxon>Gammaproteobacteria</taxon>
        <taxon>Vibrionales</taxon>
        <taxon>Vibrionaceae</taxon>
        <taxon>Enterovibrio</taxon>
    </lineage>
</organism>
<dbReference type="InterPro" id="IPR036760">
    <property type="entry name" value="SspB-like_sf"/>
</dbReference>
<dbReference type="GO" id="GO:0006508">
    <property type="term" value="P:proteolysis"/>
    <property type="evidence" value="ECO:0007669"/>
    <property type="project" value="UniProtKB-KW"/>
</dbReference>
<protein>
    <submittedName>
        <fullName evidence="2">ClpXP protease specificity-enhancing factor</fullName>
    </submittedName>
</protein>
<dbReference type="RefSeq" id="WP_274162928.1">
    <property type="nucleotide sequence ID" value="NZ_JAJUBC010000002.1"/>
</dbReference>
<dbReference type="NCBIfam" id="NF008762">
    <property type="entry name" value="PRK11798.1-1"/>
    <property type="match status" value="1"/>
</dbReference>
<keyword evidence="2" id="KW-0378">Hydrolase</keyword>
<feature type="compositionally biased region" description="Acidic residues" evidence="1">
    <location>
        <begin position="138"/>
        <end position="150"/>
    </location>
</feature>